<evidence type="ECO:0000256" key="1">
    <source>
        <dbReference type="SAM" id="Phobius"/>
    </source>
</evidence>
<evidence type="ECO:0000313" key="2">
    <source>
        <dbReference type="EMBL" id="BDA63175.1"/>
    </source>
</evidence>
<feature type="transmembrane region" description="Helical" evidence="1">
    <location>
        <begin position="396"/>
        <end position="421"/>
    </location>
</feature>
<keyword evidence="1" id="KW-1133">Transmembrane helix</keyword>
<keyword evidence="1" id="KW-0812">Transmembrane</keyword>
<feature type="transmembrane region" description="Helical" evidence="1">
    <location>
        <begin position="441"/>
        <end position="458"/>
    </location>
</feature>
<proteinExistence type="predicted"/>
<feature type="transmembrane region" description="Helical" evidence="1">
    <location>
        <begin position="84"/>
        <end position="107"/>
    </location>
</feature>
<reference evidence="2 3" key="1">
    <citation type="submission" date="2021-08" db="EMBL/GenBank/DDBJ databases">
        <title>Whole genome sequence of novel Actinomyces species strain MAS-1.</title>
        <authorList>
            <person name="Saito M."/>
            <person name="Kuwahara N."/>
            <person name="Takizawa T."/>
            <person name="Gotouda H."/>
            <person name="Ochiai T."/>
        </authorList>
    </citation>
    <scope>NUCLEOTIDE SEQUENCE [LARGE SCALE GENOMIC DNA]</scope>
    <source>
        <strain evidence="2 3">MAS-1</strain>
    </source>
</reference>
<protein>
    <submittedName>
        <fullName evidence="2">ABC transporter permease</fullName>
    </submittedName>
</protein>
<feature type="transmembrane region" description="Helical" evidence="1">
    <location>
        <begin position="137"/>
        <end position="156"/>
    </location>
</feature>
<dbReference type="RefSeq" id="WP_223909567.1">
    <property type="nucleotide sequence ID" value="NZ_AP025017.1"/>
</dbReference>
<feature type="transmembrane region" description="Helical" evidence="1">
    <location>
        <begin position="25"/>
        <end position="46"/>
    </location>
</feature>
<organism evidence="2 3">
    <name type="scientific">Actinomyces capricornis</name>
    <dbReference type="NCBI Taxonomy" id="2755559"/>
    <lineage>
        <taxon>Bacteria</taxon>
        <taxon>Bacillati</taxon>
        <taxon>Actinomycetota</taxon>
        <taxon>Actinomycetes</taxon>
        <taxon>Actinomycetales</taxon>
        <taxon>Actinomycetaceae</taxon>
        <taxon>Actinomyces</taxon>
    </lineage>
</organism>
<dbReference type="EMBL" id="AP025017">
    <property type="protein sequence ID" value="BDA63175.1"/>
    <property type="molecule type" value="Genomic_DNA"/>
</dbReference>
<keyword evidence="1" id="KW-0472">Membrane</keyword>
<name>A0ABM7U6D5_9ACTO</name>
<feature type="transmembrane region" description="Helical" evidence="1">
    <location>
        <begin position="199"/>
        <end position="222"/>
    </location>
</feature>
<evidence type="ECO:0000313" key="3">
    <source>
        <dbReference type="Proteomes" id="UP000824496"/>
    </source>
</evidence>
<feature type="transmembrane region" description="Helical" evidence="1">
    <location>
        <begin position="465"/>
        <end position="483"/>
    </location>
</feature>
<sequence length="540" mass="53564">MAHRPARGAATALRAAWLSVRQERAWLVALPAVTAALTALLCPGYGDTYSTPEDLVAAVASAQGSATLRLLYGTLPEAAGVVQIAVWELGALTCLILGVVISLRAVARSRGDEDLGRAELLHAAGAGPGMRLAGQGLALALECLLLGAGAGAGLLALDGVGGSDAATYGAAVAGTCLALVCPALLVAQLVQDAAGARGLALLVLALAFLGSGLDAAKDWHWAGWASPFGLRAAMDPGGENDWAPWLWAAGGGAMLLAATAAVTGRRDLGLGALRFPRPGAGRRLRVSGPVGLALELACGQCLAWAATTAVVTGLLVSMGEGVVELARQGSIAGDSPLVSLLEGADAGQAFLAYTGALTGALTAAEAVGLVSRYGLDELAGRLEAARSTGSRPGRLLAAWWVTACLGAGVALAAGCLAAGMVGASALGTGAGDALRLVGGQWPAAAAAAGVGAALCGWAPQWRGLAWLPVLVGLGIAQLGGVMGLPQEVRDAAPFAQAGEAGCLWLVAIAVVGLAAGMLGAERRDIALSSQCHRSGGRWAP</sequence>
<feature type="transmembrane region" description="Helical" evidence="1">
    <location>
        <begin position="242"/>
        <end position="264"/>
    </location>
</feature>
<dbReference type="Proteomes" id="UP000824496">
    <property type="component" value="Chromosome"/>
</dbReference>
<feature type="transmembrane region" description="Helical" evidence="1">
    <location>
        <begin position="503"/>
        <end position="520"/>
    </location>
</feature>
<keyword evidence="3" id="KW-1185">Reference proteome</keyword>
<accession>A0ABM7U6D5</accession>
<gene>
    <name evidence="2" type="ORF">MANAM107_00090</name>
</gene>
<feature type="transmembrane region" description="Helical" evidence="1">
    <location>
        <begin position="168"/>
        <end position="187"/>
    </location>
</feature>